<proteinExistence type="predicted"/>
<reference evidence="2" key="1">
    <citation type="submission" date="2015-08" db="EMBL/GenBank/DDBJ databases">
        <authorList>
            <person name="Babu N.S."/>
            <person name="Beckwith C.J."/>
            <person name="Beseler K.G."/>
            <person name="Brison A."/>
            <person name="Carone J.V."/>
            <person name="Caskin T.P."/>
            <person name="Diamond M."/>
            <person name="Durham M.E."/>
            <person name="Foxe J.M."/>
            <person name="Go M."/>
            <person name="Henderson B.A."/>
            <person name="Jones I.B."/>
            <person name="McGettigan J.A."/>
            <person name="Micheletti S.J."/>
            <person name="Nasrallah M.E."/>
            <person name="Ortiz D."/>
            <person name="Piller C.R."/>
            <person name="Privatt S.R."/>
            <person name="Schneider S.L."/>
            <person name="Sharp S."/>
            <person name="Smith T.C."/>
            <person name="Stanton J.D."/>
            <person name="Ullery H.E."/>
            <person name="Wilson R.J."/>
            <person name="Serrano M.G."/>
            <person name="Buck G."/>
            <person name="Lee V."/>
            <person name="Wang Y."/>
            <person name="Carvalho R."/>
            <person name="Voegtly L."/>
            <person name="Shi R."/>
            <person name="Duckworth R."/>
            <person name="Johnson A."/>
            <person name="Loviza R."/>
            <person name="Walstead R."/>
            <person name="Shah Z."/>
            <person name="Kiflezghi M."/>
            <person name="Wade K."/>
            <person name="Ball S.L."/>
            <person name="Bradley K.W."/>
            <person name="Asai D.J."/>
            <person name="Bowman C.A."/>
            <person name="Russell D.A."/>
            <person name="Pope W.H."/>
            <person name="Jacobs-Sera D."/>
            <person name="Hendrix R.W."/>
            <person name="Hatfull G.F."/>
        </authorList>
    </citation>
    <scope>NUCLEOTIDE SEQUENCE</scope>
</reference>
<evidence type="ECO:0000256" key="1">
    <source>
        <dbReference type="SAM" id="MobiDB-lite"/>
    </source>
</evidence>
<dbReference type="EMBL" id="CZKB01000004">
    <property type="protein sequence ID" value="CUR56545.1"/>
    <property type="molecule type" value="Genomic_DNA"/>
</dbReference>
<accession>A0A2P2C3D9</accession>
<name>A0A2P2C3D9_9ZZZZ</name>
<dbReference type="PROSITE" id="PS51257">
    <property type="entry name" value="PROKAR_LIPOPROTEIN"/>
    <property type="match status" value="1"/>
</dbReference>
<organism evidence="2">
    <name type="scientific">metagenome</name>
    <dbReference type="NCBI Taxonomy" id="256318"/>
    <lineage>
        <taxon>unclassified sequences</taxon>
        <taxon>metagenomes</taxon>
    </lineage>
</organism>
<gene>
    <name evidence="2" type="ORF">NOCA1120066</name>
</gene>
<evidence type="ECO:0000313" key="2">
    <source>
        <dbReference type="EMBL" id="CUR56545.1"/>
    </source>
</evidence>
<protein>
    <recommendedName>
        <fullName evidence="3">Lipoprotein</fullName>
    </recommendedName>
</protein>
<feature type="compositionally biased region" description="Polar residues" evidence="1">
    <location>
        <begin position="256"/>
        <end position="267"/>
    </location>
</feature>
<sequence length="267" mass="28157">MHRDARRAGGLATILVVALTACGPSGGGGAQAEGATGQSDKEQLRGMVDQVDAMKLVEWQGQLLTANPDSGGKQIFELSGRFDPSSGSSTLAMDSMLDGVAQQVDYVVVDGHTYFNSDDWGAGAADCYVDITGDASRSWALPQDLDPRWSVGRARAVRPIGSGVAVDVPGSRLIDGLPRGLFQGVPAAVDKVKVRAIVKPHGPLVEVAVDVAGMWGKVPPEALAGFDTRRSGWWAMTMRESSDDAPIEEPKHVFDNSVTAPSQCKRA</sequence>
<feature type="region of interest" description="Disordered" evidence="1">
    <location>
        <begin position="244"/>
        <end position="267"/>
    </location>
</feature>
<evidence type="ECO:0008006" key="3">
    <source>
        <dbReference type="Google" id="ProtNLM"/>
    </source>
</evidence>
<dbReference type="AlphaFoldDB" id="A0A2P2C3D9"/>